<proteinExistence type="predicted"/>
<comment type="caution">
    <text evidence="1">The sequence shown here is derived from an EMBL/GenBank/DDBJ whole genome shotgun (WGS) entry which is preliminary data.</text>
</comment>
<accession>A0A838XXS4</accession>
<sequence>MFDQLLECLNEQGAGVRAYDACARMARARVSEEPDNAAAYLLLAYVAQRFVESYDDQPLSVEAASEEFQQFTDIVKMLDKAEADASADARIAALNVVAAKLNTAPKTGD</sequence>
<name>A0A838XXS4_9HYPH</name>
<evidence type="ECO:0000313" key="2">
    <source>
        <dbReference type="Proteomes" id="UP000559404"/>
    </source>
</evidence>
<reference evidence="1 2" key="2">
    <citation type="submission" date="2020-08" db="EMBL/GenBank/DDBJ databases">
        <title>Stappia taiwanensis sp. nov., isolated from a coastal thermal spring.</title>
        <authorList>
            <person name="Kampfer P."/>
        </authorList>
    </citation>
    <scope>NUCLEOTIDE SEQUENCE [LARGE SCALE GENOMIC DNA]</scope>
    <source>
        <strain evidence="1 2">DSM 23284</strain>
    </source>
</reference>
<organism evidence="1 2">
    <name type="scientific">Stappia taiwanensis</name>
    <dbReference type="NCBI Taxonomy" id="992267"/>
    <lineage>
        <taxon>Bacteria</taxon>
        <taxon>Pseudomonadati</taxon>
        <taxon>Pseudomonadota</taxon>
        <taxon>Alphaproteobacteria</taxon>
        <taxon>Hyphomicrobiales</taxon>
        <taxon>Stappiaceae</taxon>
        <taxon>Stappia</taxon>
    </lineage>
</organism>
<gene>
    <name evidence="1" type="ORF">H1W37_19560</name>
</gene>
<reference evidence="1 2" key="1">
    <citation type="submission" date="2020-07" db="EMBL/GenBank/DDBJ databases">
        <authorList>
            <person name="Li M."/>
        </authorList>
    </citation>
    <scope>NUCLEOTIDE SEQUENCE [LARGE SCALE GENOMIC DNA]</scope>
    <source>
        <strain evidence="1 2">DSM 23284</strain>
    </source>
</reference>
<dbReference type="EMBL" id="JACEON010000027">
    <property type="protein sequence ID" value="MBA4613861.1"/>
    <property type="molecule type" value="Genomic_DNA"/>
</dbReference>
<evidence type="ECO:0000313" key="1">
    <source>
        <dbReference type="EMBL" id="MBA4613861.1"/>
    </source>
</evidence>
<protein>
    <submittedName>
        <fullName evidence="1">Uncharacterized protein</fullName>
    </submittedName>
</protein>
<dbReference type="AlphaFoldDB" id="A0A838XXS4"/>
<dbReference type="Proteomes" id="UP000559404">
    <property type="component" value="Unassembled WGS sequence"/>
</dbReference>
<dbReference type="RefSeq" id="WP_181762059.1">
    <property type="nucleotide sequence ID" value="NZ_BMCR01000012.1"/>
</dbReference>
<keyword evidence="2" id="KW-1185">Reference proteome</keyword>